<keyword evidence="3" id="KW-1133">Transmembrane helix</keyword>
<dbReference type="EMBL" id="CP121252">
    <property type="protein sequence ID" value="WFP15273.1"/>
    <property type="molecule type" value="Genomic_DNA"/>
</dbReference>
<dbReference type="PANTHER" id="PTHR34703:SF1">
    <property type="entry name" value="ANTIPORTER SUBUNIT MNHG2-RELATED"/>
    <property type="match status" value="1"/>
</dbReference>
<keyword evidence="5" id="KW-1185">Reference proteome</keyword>
<evidence type="ECO:0000256" key="2">
    <source>
        <dbReference type="SAM" id="MobiDB-lite"/>
    </source>
</evidence>
<accession>A0ABY8H3J6</accession>
<evidence type="ECO:0000313" key="4">
    <source>
        <dbReference type="EMBL" id="WFP15273.1"/>
    </source>
</evidence>
<organism evidence="4 5">
    <name type="scientific">Citricoccus muralis</name>
    <dbReference type="NCBI Taxonomy" id="169134"/>
    <lineage>
        <taxon>Bacteria</taxon>
        <taxon>Bacillati</taxon>
        <taxon>Actinomycetota</taxon>
        <taxon>Actinomycetes</taxon>
        <taxon>Micrococcales</taxon>
        <taxon>Micrococcaceae</taxon>
        <taxon>Citricoccus</taxon>
    </lineage>
</organism>
<dbReference type="Proteomes" id="UP001219037">
    <property type="component" value="Chromosome"/>
</dbReference>
<dbReference type="Pfam" id="PF03334">
    <property type="entry name" value="PhaG_MnhG_YufB"/>
    <property type="match status" value="1"/>
</dbReference>
<feature type="transmembrane region" description="Helical" evidence="3">
    <location>
        <begin position="42"/>
        <end position="61"/>
    </location>
</feature>
<comment type="similarity">
    <text evidence="1">Belongs to the CPA3 antiporters (TC 2.A.63) subunit G family.</text>
</comment>
<evidence type="ECO:0000256" key="1">
    <source>
        <dbReference type="ARBA" id="ARBA00008404"/>
    </source>
</evidence>
<dbReference type="RefSeq" id="WP_278155858.1">
    <property type="nucleotide sequence ID" value="NZ_CP121252.1"/>
</dbReference>
<protein>
    <submittedName>
        <fullName evidence="4">Monovalent cation/H(+) antiporter subunit G</fullName>
    </submittedName>
</protein>
<feature type="transmembrane region" description="Helical" evidence="3">
    <location>
        <begin position="67"/>
        <end position="89"/>
    </location>
</feature>
<feature type="transmembrane region" description="Helical" evidence="3">
    <location>
        <begin position="6"/>
        <end position="30"/>
    </location>
</feature>
<name>A0ABY8H3J6_9MICC</name>
<proteinExistence type="inferred from homology"/>
<evidence type="ECO:0000256" key="3">
    <source>
        <dbReference type="SAM" id="Phobius"/>
    </source>
</evidence>
<keyword evidence="3" id="KW-0812">Transmembrane</keyword>
<keyword evidence="3" id="KW-0472">Membrane</keyword>
<feature type="region of interest" description="Disordered" evidence="2">
    <location>
        <begin position="106"/>
        <end position="133"/>
    </location>
</feature>
<dbReference type="PANTHER" id="PTHR34703">
    <property type="entry name" value="ANTIPORTER SUBUNIT MNHG2-RELATED"/>
    <property type="match status" value="1"/>
</dbReference>
<gene>
    <name evidence="4" type="ORF">P8192_07475</name>
</gene>
<dbReference type="InterPro" id="IPR005133">
    <property type="entry name" value="PhaG_MnhG_YufB"/>
</dbReference>
<reference evidence="4 5" key="1">
    <citation type="submission" date="2023-04" db="EMBL/GenBank/DDBJ databases">
        <title>Funneling lignin-derived compounds into biodiesel using alkali-halophilic Citricoccus sp. P2.</title>
        <authorList>
            <person name="Luo C.-B."/>
        </authorList>
    </citation>
    <scope>NUCLEOTIDE SEQUENCE [LARGE SCALE GENOMIC DNA]</scope>
    <source>
        <strain evidence="4 5">P2</strain>
    </source>
</reference>
<sequence length="133" mass="13712">MDLLTVSQIIGQVVVVAGALIFATAALGILRFTDPFMRISAVGTAGGIGITLVVVGAVLYQPTVPDVLKLVLIIFLQLGTSAVGTMAIARASYLIGTEMRPGYFDELAEDSGLPPQLTPPESRAAQESGGPAN</sequence>
<evidence type="ECO:0000313" key="5">
    <source>
        <dbReference type="Proteomes" id="UP001219037"/>
    </source>
</evidence>